<evidence type="ECO:0000313" key="5">
    <source>
        <dbReference type="EMBL" id="SIN70422.1"/>
    </source>
</evidence>
<protein>
    <submittedName>
        <fullName evidence="5">Glycosyltransferase involved in cell wall bisynthesis</fullName>
    </submittedName>
</protein>
<feature type="domain" description="Glycosyl transferase family 1" evidence="3">
    <location>
        <begin position="187"/>
        <end position="341"/>
    </location>
</feature>
<dbReference type="STRING" id="232089.SAMN05443544_0255"/>
<dbReference type="Gene3D" id="3.40.50.2000">
    <property type="entry name" value="Glycogen Phosphorylase B"/>
    <property type="match status" value="2"/>
</dbReference>
<evidence type="ECO:0000256" key="1">
    <source>
        <dbReference type="ARBA" id="ARBA00022676"/>
    </source>
</evidence>
<dbReference type="AlphaFoldDB" id="A0A1N6DI05"/>
<accession>A0A1N6DI05</accession>
<evidence type="ECO:0000259" key="3">
    <source>
        <dbReference type="Pfam" id="PF00534"/>
    </source>
</evidence>
<proteinExistence type="predicted"/>
<dbReference type="GO" id="GO:0016757">
    <property type="term" value="F:glycosyltransferase activity"/>
    <property type="evidence" value="ECO:0007669"/>
    <property type="project" value="UniProtKB-KW"/>
</dbReference>
<evidence type="ECO:0000313" key="6">
    <source>
        <dbReference type="Proteomes" id="UP000184699"/>
    </source>
</evidence>
<evidence type="ECO:0000256" key="2">
    <source>
        <dbReference type="ARBA" id="ARBA00022679"/>
    </source>
</evidence>
<name>A0A1N6DI05_9MICO</name>
<dbReference type="Proteomes" id="UP000184699">
    <property type="component" value="Unassembled WGS sequence"/>
</dbReference>
<keyword evidence="6" id="KW-1185">Reference proteome</keyword>
<dbReference type="InterPro" id="IPR001296">
    <property type="entry name" value="Glyco_trans_1"/>
</dbReference>
<sequence length="368" mass="41214">MPRVLVDLLSYTGTKGGMEIYARELYRQLPLIAPEWEFIGFMSREGYQLDRSWFPGETVDSGISGENRFAWARGELFEVSRAARAHQVDLVHCPATLGPMKTTVPTVMTMHDMLYWSHPEYMSTPLYTEPVKWMEKVASRNAARILTISEESRQAIFRYLGVPEDRVDLVPLAGTKVPGADRSLASQPHPMVLATGNRRPHKNWPSLIRALPLIPVEERPHLVVTGSHGDDPLKAVVDETGMQDWVELKSWVDDDEMRDLYSRATILAMPSFADGFSLPALEAMMAGLPVMISDIPVYREVVGDAALFIDPTDLDSIAAAMRTAATRPDLLAGLSERGRERARMFSWERTARGTLESFEKALAAGQRR</sequence>
<dbReference type="Pfam" id="PF00534">
    <property type="entry name" value="Glycos_transf_1"/>
    <property type="match status" value="1"/>
</dbReference>
<dbReference type="Pfam" id="PF13439">
    <property type="entry name" value="Glyco_transf_4"/>
    <property type="match status" value="1"/>
</dbReference>
<feature type="domain" description="Glycosyltransferase subfamily 4-like N-terminal" evidence="4">
    <location>
        <begin position="16"/>
        <end position="171"/>
    </location>
</feature>
<dbReference type="GO" id="GO:0009103">
    <property type="term" value="P:lipopolysaccharide biosynthetic process"/>
    <property type="evidence" value="ECO:0007669"/>
    <property type="project" value="TreeGrafter"/>
</dbReference>
<dbReference type="InterPro" id="IPR028098">
    <property type="entry name" value="Glyco_trans_4-like_N"/>
</dbReference>
<dbReference type="EMBL" id="FSRJ01000001">
    <property type="protein sequence ID" value="SIN70422.1"/>
    <property type="molecule type" value="Genomic_DNA"/>
</dbReference>
<dbReference type="PANTHER" id="PTHR46401">
    <property type="entry name" value="GLYCOSYLTRANSFERASE WBBK-RELATED"/>
    <property type="match status" value="1"/>
</dbReference>
<organism evidence="5 6">
    <name type="scientific">Agromyces cerinus subsp. cerinus</name>
    <dbReference type="NCBI Taxonomy" id="232089"/>
    <lineage>
        <taxon>Bacteria</taxon>
        <taxon>Bacillati</taxon>
        <taxon>Actinomycetota</taxon>
        <taxon>Actinomycetes</taxon>
        <taxon>Micrococcales</taxon>
        <taxon>Microbacteriaceae</taxon>
        <taxon>Agromyces</taxon>
    </lineage>
</organism>
<gene>
    <name evidence="5" type="ORF">SAMN05443544_0255</name>
</gene>
<keyword evidence="2 5" id="KW-0808">Transferase</keyword>
<dbReference type="PANTHER" id="PTHR46401:SF2">
    <property type="entry name" value="GLYCOSYLTRANSFERASE WBBK-RELATED"/>
    <property type="match status" value="1"/>
</dbReference>
<evidence type="ECO:0000259" key="4">
    <source>
        <dbReference type="Pfam" id="PF13439"/>
    </source>
</evidence>
<dbReference type="CDD" id="cd03809">
    <property type="entry name" value="GT4_MtfB-like"/>
    <property type="match status" value="1"/>
</dbReference>
<reference evidence="6" key="1">
    <citation type="submission" date="2016-11" db="EMBL/GenBank/DDBJ databases">
        <authorList>
            <person name="Varghese N."/>
            <person name="Submissions S."/>
        </authorList>
    </citation>
    <scope>NUCLEOTIDE SEQUENCE [LARGE SCALE GENOMIC DNA]</scope>
    <source>
        <strain evidence="6">DSM 8595</strain>
    </source>
</reference>
<dbReference type="SUPFAM" id="SSF53756">
    <property type="entry name" value="UDP-Glycosyltransferase/glycogen phosphorylase"/>
    <property type="match status" value="1"/>
</dbReference>
<keyword evidence="1" id="KW-0328">Glycosyltransferase</keyword>